<reference evidence="2 3" key="1">
    <citation type="submission" date="2021-06" db="EMBL/GenBank/DDBJ databases">
        <title>Caerostris darwini draft genome.</title>
        <authorList>
            <person name="Kono N."/>
            <person name="Arakawa K."/>
        </authorList>
    </citation>
    <scope>NUCLEOTIDE SEQUENCE [LARGE SCALE GENOMIC DNA]</scope>
</reference>
<proteinExistence type="predicted"/>
<evidence type="ECO:0000256" key="1">
    <source>
        <dbReference type="SAM" id="MobiDB-lite"/>
    </source>
</evidence>
<evidence type="ECO:0000313" key="2">
    <source>
        <dbReference type="EMBL" id="GIY64119.1"/>
    </source>
</evidence>
<accession>A0AAV4V285</accession>
<gene>
    <name evidence="2" type="primary">AVEN_11374_1</name>
    <name evidence="2" type="ORF">CDAR_41901</name>
</gene>
<dbReference type="Proteomes" id="UP001054837">
    <property type="component" value="Unassembled WGS sequence"/>
</dbReference>
<comment type="caution">
    <text evidence="2">The sequence shown here is derived from an EMBL/GenBank/DDBJ whole genome shotgun (WGS) entry which is preliminary data.</text>
</comment>
<name>A0AAV4V285_9ARAC</name>
<dbReference type="AlphaFoldDB" id="A0AAV4V285"/>
<evidence type="ECO:0000313" key="3">
    <source>
        <dbReference type="Proteomes" id="UP001054837"/>
    </source>
</evidence>
<protein>
    <submittedName>
        <fullName evidence="2">Uncharacterized protein</fullName>
    </submittedName>
</protein>
<sequence>MLDIILGRLSTISEIQREKKMRDSTIRRLVKKIFPQLWLKHKLISRIPSTCINSPSEIAVLSKIISETVLVYLHTYRPTLNEYLNRNIPTMPRSRQKFWYHISFLCSQVCLVNDNIFDYFLTTCSITAEVALFCHAMNFDNVLPYASIFFTAFFEKELSRRFYSSGGWQGLKTYIENSCYNELYGIVNGYVKKINHPTELLPILITLKNEHFAAERRERLLSLQTMKTRETEENASLLVNAVLHWDFKEGQRISGRKPVLKRGAYTIFKRNKFDDSLFVECVNKTSTKSNGDLLDMNDDEFINRTMPYSAMEHAPESISDATFFDSKQTIQNVQCIQSETGLNLEHLKSIKREETNLHKIQNDTKNNVNSEFNPNSDDLPYYIYYIKPSCLHLISQENMNQPEDCNAIQSFKNIMVIEQVENSANPMVASNQSTFRATVEQTVNDDKLCEFMESLEELGMVCLNMSNLSNQNPKFKLIPNFEEISKRCRHFLSKQSSDMQCIMLIPKSSLVNSFFISPDSEKHEEKDTPKKDKPNSKQHFTEIKDSENFEKEYGILKKPGLLTKTENADLKQLITEEYLLEKNCANLEDFYNDEGTIEIQNNVCVKYKKKVAFQNTPSVAYYQLDSTEHIPRPPTLNEKQQFYQGCSQNSVKSLKTVHEESSSDTPFNVKVLQRIRKINPFFETF</sequence>
<organism evidence="2 3">
    <name type="scientific">Caerostris darwini</name>
    <dbReference type="NCBI Taxonomy" id="1538125"/>
    <lineage>
        <taxon>Eukaryota</taxon>
        <taxon>Metazoa</taxon>
        <taxon>Ecdysozoa</taxon>
        <taxon>Arthropoda</taxon>
        <taxon>Chelicerata</taxon>
        <taxon>Arachnida</taxon>
        <taxon>Araneae</taxon>
        <taxon>Araneomorphae</taxon>
        <taxon>Entelegynae</taxon>
        <taxon>Araneoidea</taxon>
        <taxon>Araneidae</taxon>
        <taxon>Caerostris</taxon>
    </lineage>
</organism>
<feature type="region of interest" description="Disordered" evidence="1">
    <location>
        <begin position="520"/>
        <end position="543"/>
    </location>
</feature>
<dbReference type="EMBL" id="BPLQ01012275">
    <property type="protein sequence ID" value="GIY64119.1"/>
    <property type="molecule type" value="Genomic_DNA"/>
</dbReference>
<keyword evidence="3" id="KW-1185">Reference proteome</keyword>